<reference evidence="2" key="1">
    <citation type="journal article" date="2021" name="Sci. Rep.">
        <title>Diploid genomic architecture of Nitzschia inconspicua, an elite biomass production diatom.</title>
        <authorList>
            <person name="Oliver A."/>
            <person name="Podell S."/>
            <person name="Pinowska A."/>
            <person name="Traller J.C."/>
            <person name="Smith S.R."/>
            <person name="McClure R."/>
            <person name="Beliaev A."/>
            <person name="Bohutskyi P."/>
            <person name="Hill E.A."/>
            <person name="Rabines A."/>
            <person name="Zheng H."/>
            <person name="Allen L.Z."/>
            <person name="Kuo A."/>
            <person name="Grigoriev I.V."/>
            <person name="Allen A.E."/>
            <person name="Hazlebeck D."/>
            <person name="Allen E.E."/>
        </authorList>
    </citation>
    <scope>NUCLEOTIDE SEQUENCE</scope>
    <source>
        <strain evidence="2">Hildebrandi</strain>
    </source>
</reference>
<dbReference type="EMBL" id="JAGRRH010000016">
    <property type="protein sequence ID" value="KAG7353730.1"/>
    <property type="molecule type" value="Genomic_DNA"/>
</dbReference>
<evidence type="ECO:0000256" key="1">
    <source>
        <dbReference type="SAM" id="SignalP"/>
    </source>
</evidence>
<evidence type="ECO:0000313" key="3">
    <source>
        <dbReference type="Proteomes" id="UP000693970"/>
    </source>
</evidence>
<keyword evidence="3" id="KW-1185">Reference proteome</keyword>
<name>A0A9K3L2R4_9STRA</name>
<protein>
    <submittedName>
        <fullName evidence="2">Uncharacterized protein</fullName>
    </submittedName>
</protein>
<sequence>MRSPSLSTAAMIVAAAMLSTDAAAESGASRLSFGGPLPFVARKSTSATATSHSDQRNKIDLILPALAQQSRSPQHDSLKAICNCEEEASDREARYAMQYSHERQTIRATEHAYLFHDDEFPVIPASSHKRIVRRDGPLNGHVLDV</sequence>
<proteinExistence type="predicted"/>
<dbReference type="AlphaFoldDB" id="A0A9K3L2R4"/>
<feature type="signal peptide" evidence="1">
    <location>
        <begin position="1"/>
        <end position="24"/>
    </location>
</feature>
<reference evidence="2" key="2">
    <citation type="submission" date="2021-04" db="EMBL/GenBank/DDBJ databases">
        <authorList>
            <person name="Podell S."/>
        </authorList>
    </citation>
    <scope>NUCLEOTIDE SEQUENCE</scope>
    <source>
        <strain evidence="2">Hildebrandi</strain>
    </source>
</reference>
<accession>A0A9K3L2R4</accession>
<gene>
    <name evidence="2" type="ORF">IV203_003085</name>
</gene>
<feature type="chain" id="PRO_5039900287" evidence="1">
    <location>
        <begin position="25"/>
        <end position="145"/>
    </location>
</feature>
<evidence type="ECO:0000313" key="2">
    <source>
        <dbReference type="EMBL" id="KAG7353730.1"/>
    </source>
</evidence>
<organism evidence="2 3">
    <name type="scientific">Nitzschia inconspicua</name>
    <dbReference type="NCBI Taxonomy" id="303405"/>
    <lineage>
        <taxon>Eukaryota</taxon>
        <taxon>Sar</taxon>
        <taxon>Stramenopiles</taxon>
        <taxon>Ochrophyta</taxon>
        <taxon>Bacillariophyta</taxon>
        <taxon>Bacillariophyceae</taxon>
        <taxon>Bacillariophycidae</taxon>
        <taxon>Bacillariales</taxon>
        <taxon>Bacillariaceae</taxon>
        <taxon>Nitzschia</taxon>
    </lineage>
</organism>
<keyword evidence="1" id="KW-0732">Signal</keyword>
<comment type="caution">
    <text evidence="2">The sequence shown here is derived from an EMBL/GenBank/DDBJ whole genome shotgun (WGS) entry which is preliminary data.</text>
</comment>
<dbReference type="Proteomes" id="UP000693970">
    <property type="component" value="Unassembled WGS sequence"/>
</dbReference>